<keyword evidence="3" id="KW-1185">Reference proteome</keyword>
<dbReference type="OrthoDB" id="6147960at2759"/>
<proteinExistence type="predicted"/>
<feature type="non-terminal residue" evidence="2">
    <location>
        <position position="230"/>
    </location>
</feature>
<protein>
    <submittedName>
        <fullName evidence="2">Uncharacterized protein</fullName>
    </submittedName>
</protein>
<feature type="non-terminal residue" evidence="2">
    <location>
        <position position="1"/>
    </location>
</feature>
<dbReference type="SUPFAM" id="SSF54236">
    <property type="entry name" value="Ubiquitin-like"/>
    <property type="match status" value="1"/>
</dbReference>
<organism evidence="2 3">
    <name type="scientific">Candidula unifasciata</name>
    <dbReference type="NCBI Taxonomy" id="100452"/>
    <lineage>
        <taxon>Eukaryota</taxon>
        <taxon>Metazoa</taxon>
        <taxon>Spiralia</taxon>
        <taxon>Lophotrochozoa</taxon>
        <taxon>Mollusca</taxon>
        <taxon>Gastropoda</taxon>
        <taxon>Heterobranchia</taxon>
        <taxon>Euthyneura</taxon>
        <taxon>Panpulmonata</taxon>
        <taxon>Eupulmonata</taxon>
        <taxon>Stylommatophora</taxon>
        <taxon>Helicina</taxon>
        <taxon>Helicoidea</taxon>
        <taxon>Geomitridae</taxon>
        <taxon>Candidula</taxon>
    </lineage>
</organism>
<dbReference type="InterPro" id="IPR029071">
    <property type="entry name" value="Ubiquitin-like_domsf"/>
</dbReference>
<dbReference type="AlphaFoldDB" id="A0A8S3YUL9"/>
<feature type="compositionally biased region" description="Basic and acidic residues" evidence="1">
    <location>
        <begin position="208"/>
        <end position="230"/>
    </location>
</feature>
<evidence type="ECO:0000313" key="3">
    <source>
        <dbReference type="Proteomes" id="UP000678393"/>
    </source>
</evidence>
<feature type="compositionally biased region" description="Basic and acidic residues" evidence="1">
    <location>
        <begin position="156"/>
        <end position="184"/>
    </location>
</feature>
<dbReference type="EMBL" id="CAJHNH020000680">
    <property type="protein sequence ID" value="CAG5119282.1"/>
    <property type="molecule type" value="Genomic_DNA"/>
</dbReference>
<dbReference type="Gene3D" id="3.10.20.90">
    <property type="entry name" value="Phosphatidylinositol 3-kinase Catalytic Subunit, Chain A, domain 1"/>
    <property type="match status" value="1"/>
</dbReference>
<dbReference type="Proteomes" id="UP000678393">
    <property type="component" value="Unassembled WGS sequence"/>
</dbReference>
<sequence>NLEASNKHRTGSDGEIIALTRWTNAESHRNEDQKSATLERNSSLDESSTFLMGYRQDSTEAITPGQTPAVTRTKAVTSGSYFTLRFSDSAGKEDECVVVAAAKNKSLREALEPVLQARNMDVTFINVFIEKSQTPLPMSCDTVFLAGNLLEVKEKENRQPVKPLKKTESKRSERKLERSSRRDSLGLVTPLTEAPYSKQRRGSLQLPFREHFFTRSDSRTEGPKTTEDVS</sequence>
<reference evidence="2" key="1">
    <citation type="submission" date="2021-04" db="EMBL/GenBank/DDBJ databases">
        <authorList>
            <consortium name="Molecular Ecology Group"/>
        </authorList>
    </citation>
    <scope>NUCLEOTIDE SEQUENCE</scope>
</reference>
<feature type="region of interest" description="Disordered" evidence="1">
    <location>
        <begin position="25"/>
        <end position="44"/>
    </location>
</feature>
<gene>
    <name evidence="2" type="ORF">CUNI_LOCUS4840</name>
</gene>
<accession>A0A8S3YUL9</accession>
<name>A0A8S3YUL9_9EUPU</name>
<feature type="region of interest" description="Disordered" evidence="1">
    <location>
        <begin position="156"/>
        <end position="230"/>
    </location>
</feature>
<evidence type="ECO:0000256" key="1">
    <source>
        <dbReference type="SAM" id="MobiDB-lite"/>
    </source>
</evidence>
<evidence type="ECO:0000313" key="2">
    <source>
        <dbReference type="EMBL" id="CAG5119282.1"/>
    </source>
</evidence>
<feature type="compositionally biased region" description="Polar residues" evidence="1">
    <location>
        <begin position="35"/>
        <end position="44"/>
    </location>
</feature>
<comment type="caution">
    <text evidence="2">The sequence shown here is derived from an EMBL/GenBank/DDBJ whole genome shotgun (WGS) entry which is preliminary data.</text>
</comment>